<dbReference type="SUPFAM" id="SSF50814">
    <property type="entry name" value="Lipocalins"/>
    <property type="match status" value="1"/>
</dbReference>
<evidence type="ECO:0000313" key="6">
    <source>
        <dbReference type="Proteomes" id="UP001634394"/>
    </source>
</evidence>
<dbReference type="Gene3D" id="2.40.128.20">
    <property type="match status" value="1"/>
</dbReference>
<dbReference type="GO" id="GO:0008289">
    <property type="term" value="F:lipid binding"/>
    <property type="evidence" value="ECO:0007669"/>
    <property type="project" value="UniProtKB-KW"/>
</dbReference>
<organism evidence="4 6">
    <name type="scientific">Sinanodonta woodiana</name>
    <name type="common">Chinese pond mussel</name>
    <name type="synonym">Anodonta woodiana</name>
    <dbReference type="NCBI Taxonomy" id="1069815"/>
    <lineage>
        <taxon>Eukaryota</taxon>
        <taxon>Metazoa</taxon>
        <taxon>Spiralia</taxon>
        <taxon>Lophotrochozoa</taxon>
        <taxon>Mollusca</taxon>
        <taxon>Bivalvia</taxon>
        <taxon>Autobranchia</taxon>
        <taxon>Heteroconchia</taxon>
        <taxon>Palaeoheterodonta</taxon>
        <taxon>Unionida</taxon>
        <taxon>Unionoidea</taxon>
        <taxon>Unionidae</taxon>
        <taxon>Unioninae</taxon>
        <taxon>Sinanodonta</taxon>
    </lineage>
</organism>
<dbReference type="EMBL" id="JBJQND010000012">
    <property type="protein sequence ID" value="KAL3859693.1"/>
    <property type="molecule type" value="Genomic_DNA"/>
</dbReference>
<reference evidence="4 6" key="1">
    <citation type="submission" date="2024-11" db="EMBL/GenBank/DDBJ databases">
        <title>Chromosome-level genome assembly of the freshwater bivalve Anodonta woodiana.</title>
        <authorList>
            <person name="Chen X."/>
        </authorList>
    </citation>
    <scope>NUCLEOTIDE SEQUENCE [LARGE SCALE GENOMIC DNA]</scope>
    <source>
        <strain evidence="4">MN2024</strain>
        <tissue evidence="4">Gills</tissue>
    </source>
</reference>
<dbReference type="PANTHER" id="PTHR11955">
    <property type="entry name" value="FATTY ACID BINDING PROTEIN"/>
    <property type="match status" value="1"/>
</dbReference>
<dbReference type="InterPro" id="IPR031259">
    <property type="entry name" value="ILBP"/>
</dbReference>
<evidence type="ECO:0000313" key="5">
    <source>
        <dbReference type="EMBL" id="KAL3859696.1"/>
    </source>
</evidence>
<evidence type="ECO:0000313" key="4">
    <source>
        <dbReference type="EMBL" id="KAL3859693.1"/>
    </source>
</evidence>
<keyword evidence="2" id="KW-0446">Lipid-binding</keyword>
<dbReference type="Pfam" id="PF00061">
    <property type="entry name" value="Lipocalin"/>
    <property type="match status" value="1"/>
</dbReference>
<feature type="domain" description="Lipocalin/cytosolic fatty-acid binding" evidence="3">
    <location>
        <begin position="12"/>
        <end position="140"/>
    </location>
</feature>
<dbReference type="InterPro" id="IPR000463">
    <property type="entry name" value="Fatty_acid-bd"/>
</dbReference>
<accession>A0ABD3VGN1</accession>
<dbReference type="PRINTS" id="PR00178">
    <property type="entry name" value="FATTYACIDBP"/>
</dbReference>
<evidence type="ECO:0000256" key="2">
    <source>
        <dbReference type="ARBA" id="ARBA00023121"/>
    </source>
</evidence>
<dbReference type="Proteomes" id="UP001634394">
    <property type="component" value="Unassembled WGS sequence"/>
</dbReference>
<comment type="similarity">
    <text evidence="1">Belongs to the calycin superfamily. Fatty-acid binding protein (FABP) family.</text>
</comment>
<dbReference type="InterPro" id="IPR000566">
    <property type="entry name" value="Lipocln_cytosolic_FA-bd_dom"/>
</dbReference>
<sequence length="143" mass="16139">MTAIEEIKEQLAGVWVLKTNENLEAYLQEIGVGFVMRKIALAANSTMTIAIEGQKIRISTNRPKDSQAFFALGKEFDSKDPQDNQFKAVATWKDGVLTTQARPVDEFMGIPHLIERRIVDGDLEMKITVNNVVCKRIFKKKPT</sequence>
<dbReference type="InterPro" id="IPR012674">
    <property type="entry name" value="Calycin"/>
</dbReference>
<evidence type="ECO:0000256" key="1">
    <source>
        <dbReference type="ARBA" id="ARBA00008390"/>
    </source>
</evidence>
<protein>
    <recommendedName>
        <fullName evidence="3">Lipocalin/cytosolic fatty-acid binding domain-containing protein</fullName>
    </recommendedName>
</protein>
<dbReference type="CDD" id="cd00742">
    <property type="entry name" value="FABP"/>
    <property type="match status" value="1"/>
</dbReference>
<evidence type="ECO:0000259" key="3">
    <source>
        <dbReference type="Pfam" id="PF00061"/>
    </source>
</evidence>
<dbReference type="AlphaFoldDB" id="A0ABD3VGN1"/>
<proteinExistence type="inferred from homology"/>
<dbReference type="EMBL" id="JBJQND010000012">
    <property type="protein sequence ID" value="KAL3859696.1"/>
    <property type="molecule type" value="Genomic_DNA"/>
</dbReference>
<gene>
    <name evidence="4" type="ORF">ACJMK2_009899</name>
    <name evidence="5" type="ORF">ACJMK2_009902</name>
</gene>
<comment type="caution">
    <text evidence="4">The sequence shown here is derived from an EMBL/GenBank/DDBJ whole genome shotgun (WGS) entry which is preliminary data.</text>
</comment>
<name>A0ABD3VGN1_SINWO</name>
<keyword evidence="6" id="KW-1185">Reference proteome</keyword>